<name>A0ACD1E3D7_9MICO</name>
<protein>
    <submittedName>
        <fullName evidence="1">Uncharacterized protein</fullName>
    </submittedName>
</protein>
<evidence type="ECO:0000313" key="2">
    <source>
        <dbReference type="Proteomes" id="UP000681794"/>
    </source>
</evidence>
<dbReference type="Proteomes" id="UP000681794">
    <property type="component" value="Chromosome"/>
</dbReference>
<reference evidence="1" key="1">
    <citation type="submission" date="2021-06" db="EMBL/GenBank/DDBJ databases">
        <authorList>
            <person name="Ellington A.J."/>
            <person name="Bryan N.C."/>
            <person name="Christner B.C."/>
            <person name="Reisch C.R."/>
        </authorList>
    </citation>
    <scope>NUCLEOTIDE SEQUENCE</scope>
    <source>
        <strain evidence="1">L6-1</strain>
    </source>
</reference>
<accession>A0ACD1E3D7</accession>
<evidence type="ECO:0000313" key="1">
    <source>
        <dbReference type="EMBL" id="QWS33477.1"/>
    </source>
</evidence>
<dbReference type="EMBL" id="CP076544">
    <property type="protein sequence ID" value="QWS33477.1"/>
    <property type="molecule type" value="Genomic_DNA"/>
</dbReference>
<keyword evidence="2" id="KW-1185">Reference proteome</keyword>
<gene>
    <name evidence="1" type="ORF">KM842_14775</name>
</gene>
<sequence>MQTRSTILTALPATLTDPVRLFHGVAVERDDWSALSPLERRRLVVRARVATLRAPGIVSHRSAAALWGLPEHGRSDWRLHVLDPRATKTHAGRGVVRHVGSIGDGDVVVLDGVRTTSLLRTVVDVARTSSFEHAVVVLDHVLHSSALDRDALTSALVASAGRRGVRQASSALAFADAAAESPGESISRVTVRRLAAPAPVLQQPFVTDRGTFRVDFWWPEAGVVGEFDGRVKYDDRDALWDEKRREDALRRHGRVRGFARWGMAEAGDPARLGAVLVDAGLPLGRGWTHRR</sequence>
<proteinExistence type="predicted"/>
<organism evidence="1 2">
    <name type="scientific">Curtobacterium aetherium</name>
    <dbReference type="NCBI Taxonomy" id="2841594"/>
    <lineage>
        <taxon>Bacteria</taxon>
        <taxon>Bacillati</taxon>
        <taxon>Actinomycetota</taxon>
        <taxon>Actinomycetes</taxon>
        <taxon>Micrococcales</taxon>
        <taxon>Microbacteriaceae</taxon>
        <taxon>Curtobacterium</taxon>
    </lineage>
</organism>